<gene>
    <name evidence="2" type="ORF">TCM_040391</name>
</gene>
<dbReference type="Proteomes" id="UP000026915">
    <property type="component" value="Chromosome 9"/>
</dbReference>
<reference evidence="2 3" key="1">
    <citation type="journal article" date="2013" name="Genome Biol.">
        <title>The genome sequence of the most widely cultivated cacao type and its use to identify candidate genes regulating pod color.</title>
        <authorList>
            <person name="Motamayor J.C."/>
            <person name="Mockaitis K."/>
            <person name="Schmutz J."/>
            <person name="Haiminen N."/>
            <person name="Iii D.L."/>
            <person name="Cornejo O."/>
            <person name="Findley S.D."/>
            <person name="Zheng P."/>
            <person name="Utro F."/>
            <person name="Royaert S."/>
            <person name="Saski C."/>
            <person name="Jenkins J."/>
            <person name="Podicheti R."/>
            <person name="Zhao M."/>
            <person name="Scheffler B.E."/>
            <person name="Stack J.C."/>
            <person name="Feltus F.A."/>
            <person name="Mustiga G.M."/>
            <person name="Amores F."/>
            <person name="Phillips W."/>
            <person name="Marelli J.P."/>
            <person name="May G.D."/>
            <person name="Shapiro H."/>
            <person name="Ma J."/>
            <person name="Bustamante C.D."/>
            <person name="Schnell R.J."/>
            <person name="Main D."/>
            <person name="Gilbert D."/>
            <person name="Parida L."/>
            <person name="Kuhn D.N."/>
        </authorList>
    </citation>
    <scope>NUCLEOTIDE SEQUENCE [LARGE SCALE GENOMIC DNA]</scope>
    <source>
        <strain evidence="3">cv. Matina 1-6</strain>
    </source>
</reference>
<evidence type="ECO:0000313" key="3">
    <source>
        <dbReference type="Proteomes" id="UP000026915"/>
    </source>
</evidence>
<feature type="region of interest" description="Disordered" evidence="1">
    <location>
        <begin position="1"/>
        <end position="85"/>
    </location>
</feature>
<organism evidence="2 3">
    <name type="scientific">Theobroma cacao</name>
    <name type="common">Cacao</name>
    <name type="synonym">Cocoa</name>
    <dbReference type="NCBI Taxonomy" id="3641"/>
    <lineage>
        <taxon>Eukaryota</taxon>
        <taxon>Viridiplantae</taxon>
        <taxon>Streptophyta</taxon>
        <taxon>Embryophyta</taxon>
        <taxon>Tracheophyta</taxon>
        <taxon>Spermatophyta</taxon>
        <taxon>Magnoliopsida</taxon>
        <taxon>eudicotyledons</taxon>
        <taxon>Gunneridae</taxon>
        <taxon>Pentapetalae</taxon>
        <taxon>rosids</taxon>
        <taxon>malvids</taxon>
        <taxon>Malvales</taxon>
        <taxon>Malvaceae</taxon>
        <taxon>Byttnerioideae</taxon>
        <taxon>Theobroma</taxon>
    </lineage>
</organism>
<evidence type="ECO:0000313" key="2">
    <source>
        <dbReference type="EMBL" id="EOY32452.1"/>
    </source>
</evidence>
<evidence type="ECO:0000256" key="1">
    <source>
        <dbReference type="SAM" id="MobiDB-lite"/>
    </source>
</evidence>
<sequence length="85" mass="9486">MDVFHQMVKEKQAAKETTKSKTQKATPARNSSDLVHTTSRSEPTDKMKGKATASAQGVVKPTKKKKKDNGNENWVPQEKNVFQVD</sequence>
<dbReference type="AlphaFoldDB" id="A0A061GTE8"/>
<feature type="compositionally biased region" description="Basic and acidic residues" evidence="1">
    <location>
        <begin position="7"/>
        <end position="19"/>
    </location>
</feature>
<protein>
    <submittedName>
        <fullName evidence="2">Uncharacterized protein</fullName>
    </submittedName>
</protein>
<dbReference type="Gramene" id="EOY32452">
    <property type="protein sequence ID" value="EOY32452"/>
    <property type="gene ID" value="TCM_040391"/>
</dbReference>
<name>A0A061GTE8_THECC</name>
<dbReference type="HOGENOM" id="CLU_2517171_0_0_1"/>
<feature type="compositionally biased region" description="Polar residues" evidence="1">
    <location>
        <begin position="23"/>
        <end position="41"/>
    </location>
</feature>
<keyword evidence="3" id="KW-1185">Reference proteome</keyword>
<accession>A0A061GTE8</accession>
<dbReference type="InParanoid" id="A0A061GTE8"/>
<proteinExistence type="predicted"/>
<dbReference type="EMBL" id="CM001887">
    <property type="protein sequence ID" value="EOY32452.1"/>
    <property type="molecule type" value="Genomic_DNA"/>
</dbReference>